<dbReference type="InterPro" id="IPR030947">
    <property type="entry name" value="EcfA_1"/>
</dbReference>
<dbReference type="InterPro" id="IPR003593">
    <property type="entry name" value="AAA+_ATPase"/>
</dbReference>
<dbReference type="InterPro" id="IPR027417">
    <property type="entry name" value="P-loop_NTPase"/>
</dbReference>
<name>A0A9D1E2Q9_9BACT</name>
<dbReference type="InterPro" id="IPR015856">
    <property type="entry name" value="ABC_transpr_CbiO/EcfA_su"/>
</dbReference>
<dbReference type="PANTHER" id="PTHR43553">
    <property type="entry name" value="HEAVY METAL TRANSPORTER"/>
    <property type="match status" value="1"/>
</dbReference>
<evidence type="ECO:0000256" key="2">
    <source>
        <dbReference type="ARBA" id="ARBA00005417"/>
    </source>
</evidence>
<dbReference type="PROSITE" id="PS50893">
    <property type="entry name" value="ABC_TRANSPORTER_2"/>
    <property type="match status" value="1"/>
</dbReference>
<evidence type="ECO:0000256" key="3">
    <source>
        <dbReference type="ARBA" id="ARBA00022448"/>
    </source>
</evidence>
<dbReference type="InterPro" id="IPR050095">
    <property type="entry name" value="ECF_ABC_transporter_ATP-bd"/>
</dbReference>
<dbReference type="GO" id="GO:0043190">
    <property type="term" value="C:ATP-binding cassette (ABC) transporter complex"/>
    <property type="evidence" value="ECO:0007669"/>
    <property type="project" value="TreeGrafter"/>
</dbReference>
<dbReference type="EMBL" id="DVHL01000009">
    <property type="protein sequence ID" value="HIR65427.1"/>
    <property type="molecule type" value="Genomic_DNA"/>
</dbReference>
<evidence type="ECO:0000256" key="8">
    <source>
        <dbReference type="ARBA" id="ARBA00023136"/>
    </source>
</evidence>
<evidence type="ECO:0000256" key="5">
    <source>
        <dbReference type="ARBA" id="ARBA00022741"/>
    </source>
</evidence>
<comment type="caution">
    <text evidence="10">The sequence shown here is derived from an EMBL/GenBank/DDBJ whole genome shotgun (WGS) entry which is preliminary data.</text>
</comment>
<dbReference type="NCBIfam" id="NF010167">
    <property type="entry name" value="PRK13648.1"/>
    <property type="match status" value="1"/>
</dbReference>
<keyword evidence="7" id="KW-1278">Translocase</keyword>
<organism evidence="10 11">
    <name type="scientific">Candidatus Fimimonas gallinarum</name>
    <dbReference type="NCBI Taxonomy" id="2840821"/>
    <lineage>
        <taxon>Bacteria</taxon>
        <taxon>Pseudomonadati</taxon>
        <taxon>Myxococcota</taxon>
        <taxon>Myxococcia</taxon>
        <taxon>Myxococcales</taxon>
        <taxon>Cystobacterineae</taxon>
        <taxon>Myxococcaceae</taxon>
        <taxon>Myxococcaceae incertae sedis</taxon>
        <taxon>Candidatus Fimimonas</taxon>
    </lineage>
</organism>
<accession>A0A9D1E2Q9</accession>
<keyword evidence="5" id="KW-0547">Nucleotide-binding</keyword>
<dbReference type="FunFam" id="3.40.50.300:FF:000224">
    <property type="entry name" value="Energy-coupling factor transporter ATP-binding protein EcfA"/>
    <property type="match status" value="1"/>
</dbReference>
<dbReference type="Gene3D" id="3.40.50.300">
    <property type="entry name" value="P-loop containing nucleotide triphosphate hydrolases"/>
    <property type="match status" value="1"/>
</dbReference>
<evidence type="ECO:0000313" key="10">
    <source>
        <dbReference type="EMBL" id="HIR65427.1"/>
    </source>
</evidence>
<dbReference type="GO" id="GO:0005524">
    <property type="term" value="F:ATP binding"/>
    <property type="evidence" value="ECO:0007669"/>
    <property type="project" value="UniProtKB-KW"/>
</dbReference>
<keyword evidence="6" id="KW-0067">ATP-binding</keyword>
<reference evidence="10" key="1">
    <citation type="submission" date="2020-10" db="EMBL/GenBank/DDBJ databases">
        <authorList>
            <person name="Gilroy R."/>
        </authorList>
    </citation>
    <scope>NUCLEOTIDE SEQUENCE</scope>
    <source>
        <strain evidence="10">CHK121-14286</strain>
    </source>
</reference>
<sequence>MKDSTNNTVIKYDNVSYYYKTYNDDGSVGRVVGVENATLEIEKGSFVALVGHNGCGKSTLAKLTNGLLVPSKGAVTVNGLDTSEKENIFEIRKNVGMVFQNPDNQMVASIVEEDVAFGPENLGVPQPEIVERVQTALQQVGMEAFAKNSPHKMSGGQKQRIAIAGALAIKPQVLVLDESTAMLDPQGRKEVLEVAHRLNKEGMTVLLITHFMEEVLDCNKVVVMSNGHIVATGTPMEIFSNRSLLDEVGLQPPRTVKLARMLKESGLDVDENCTDATELGGRVCQLLRKI</sequence>
<dbReference type="PROSITE" id="PS00211">
    <property type="entry name" value="ABC_TRANSPORTER_1"/>
    <property type="match status" value="1"/>
</dbReference>
<gene>
    <name evidence="10" type="ORF">IAC95_00845</name>
</gene>
<evidence type="ECO:0000313" key="11">
    <source>
        <dbReference type="Proteomes" id="UP000824200"/>
    </source>
</evidence>
<dbReference type="GO" id="GO:0016887">
    <property type="term" value="F:ATP hydrolysis activity"/>
    <property type="evidence" value="ECO:0007669"/>
    <property type="project" value="InterPro"/>
</dbReference>
<feature type="domain" description="ABC transporter" evidence="9">
    <location>
        <begin position="10"/>
        <end position="251"/>
    </location>
</feature>
<dbReference type="PANTHER" id="PTHR43553:SF24">
    <property type="entry name" value="ENERGY-COUPLING FACTOR TRANSPORTER ATP-BINDING PROTEIN ECFA1"/>
    <property type="match status" value="1"/>
</dbReference>
<dbReference type="NCBIfam" id="TIGR04520">
    <property type="entry name" value="ECF_ATPase_1"/>
    <property type="match status" value="1"/>
</dbReference>
<keyword evidence="3" id="KW-0813">Transport</keyword>
<keyword evidence="8" id="KW-0472">Membrane</keyword>
<evidence type="ECO:0000256" key="7">
    <source>
        <dbReference type="ARBA" id="ARBA00022967"/>
    </source>
</evidence>
<evidence type="ECO:0000256" key="6">
    <source>
        <dbReference type="ARBA" id="ARBA00022840"/>
    </source>
</evidence>
<dbReference type="AlphaFoldDB" id="A0A9D1E2Q9"/>
<evidence type="ECO:0000259" key="9">
    <source>
        <dbReference type="PROSITE" id="PS50893"/>
    </source>
</evidence>
<comment type="similarity">
    <text evidence="2">Belongs to the ABC transporter superfamily.</text>
</comment>
<comment type="subcellular location">
    <subcellularLocation>
        <location evidence="1">Cell membrane</location>
    </subcellularLocation>
</comment>
<dbReference type="CDD" id="cd03225">
    <property type="entry name" value="ABC_cobalt_CbiO_domain1"/>
    <property type="match status" value="1"/>
</dbReference>
<evidence type="ECO:0000256" key="1">
    <source>
        <dbReference type="ARBA" id="ARBA00004236"/>
    </source>
</evidence>
<dbReference type="Pfam" id="PF00005">
    <property type="entry name" value="ABC_tran"/>
    <property type="match status" value="1"/>
</dbReference>
<evidence type="ECO:0000256" key="4">
    <source>
        <dbReference type="ARBA" id="ARBA00022475"/>
    </source>
</evidence>
<proteinExistence type="inferred from homology"/>
<dbReference type="InterPro" id="IPR017871">
    <property type="entry name" value="ABC_transporter-like_CS"/>
</dbReference>
<dbReference type="SUPFAM" id="SSF52540">
    <property type="entry name" value="P-loop containing nucleoside triphosphate hydrolases"/>
    <property type="match status" value="1"/>
</dbReference>
<dbReference type="InterPro" id="IPR003439">
    <property type="entry name" value="ABC_transporter-like_ATP-bd"/>
</dbReference>
<protein>
    <submittedName>
        <fullName evidence="10">Energy-coupling factor transporter ATPase</fullName>
    </submittedName>
</protein>
<keyword evidence="4" id="KW-1003">Cell membrane</keyword>
<reference evidence="10" key="2">
    <citation type="journal article" date="2021" name="PeerJ">
        <title>Extensive microbial diversity within the chicken gut microbiome revealed by metagenomics and culture.</title>
        <authorList>
            <person name="Gilroy R."/>
            <person name="Ravi A."/>
            <person name="Getino M."/>
            <person name="Pursley I."/>
            <person name="Horton D.L."/>
            <person name="Alikhan N.F."/>
            <person name="Baker D."/>
            <person name="Gharbi K."/>
            <person name="Hall N."/>
            <person name="Watson M."/>
            <person name="Adriaenssens E.M."/>
            <person name="Foster-Nyarko E."/>
            <person name="Jarju S."/>
            <person name="Secka A."/>
            <person name="Antonio M."/>
            <person name="Oren A."/>
            <person name="Chaudhuri R.R."/>
            <person name="La Ragione R."/>
            <person name="Hildebrand F."/>
            <person name="Pallen M.J."/>
        </authorList>
    </citation>
    <scope>NUCLEOTIDE SEQUENCE</scope>
    <source>
        <strain evidence="10">CHK121-14286</strain>
    </source>
</reference>
<dbReference type="GO" id="GO:0042626">
    <property type="term" value="F:ATPase-coupled transmembrane transporter activity"/>
    <property type="evidence" value="ECO:0007669"/>
    <property type="project" value="TreeGrafter"/>
</dbReference>
<dbReference type="Proteomes" id="UP000824200">
    <property type="component" value="Unassembled WGS sequence"/>
</dbReference>
<dbReference type="SMART" id="SM00382">
    <property type="entry name" value="AAA"/>
    <property type="match status" value="1"/>
</dbReference>